<name>A0A9Q5Z6J8_NOSLI</name>
<keyword evidence="4 5" id="KW-0472">Membrane</keyword>
<evidence type="ECO:0000256" key="1">
    <source>
        <dbReference type="ARBA" id="ARBA00004141"/>
    </source>
</evidence>
<accession>A0A9Q5Z6J8</accession>
<feature type="transmembrane region" description="Helical" evidence="5">
    <location>
        <begin position="118"/>
        <end position="138"/>
    </location>
</feature>
<evidence type="ECO:0000313" key="8">
    <source>
        <dbReference type="Proteomes" id="UP000222310"/>
    </source>
</evidence>
<dbReference type="GO" id="GO:0055085">
    <property type="term" value="P:transmembrane transport"/>
    <property type="evidence" value="ECO:0007669"/>
    <property type="project" value="InterPro"/>
</dbReference>
<comment type="subcellular location">
    <subcellularLocation>
        <location evidence="1">Membrane</location>
        <topology evidence="1">Multi-pass membrane protein</topology>
    </subcellularLocation>
</comment>
<evidence type="ECO:0000259" key="6">
    <source>
        <dbReference type="Pfam" id="PF00916"/>
    </source>
</evidence>
<evidence type="ECO:0000256" key="5">
    <source>
        <dbReference type="SAM" id="Phobius"/>
    </source>
</evidence>
<feature type="transmembrane region" description="Helical" evidence="5">
    <location>
        <begin position="377"/>
        <end position="410"/>
    </location>
</feature>
<evidence type="ECO:0000256" key="2">
    <source>
        <dbReference type="ARBA" id="ARBA00022692"/>
    </source>
</evidence>
<dbReference type="GO" id="GO:0016020">
    <property type="term" value="C:membrane"/>
    <property type="evidence" value="ECO:0007669"/>
    <property type="project" value="UniProtKB-SubCell"/>
</dbReference>
<dbReference type="AlphaFoldDB" id="A0A9Q5Z6J8"/>
<evidence type="ECO:0000313" key="7">
    <source>
        <dbReference type="EMBL" id="PHJ96057.1"/>
    </source>
</evidence>
<dbReference type="InterPro" id="IPR001902">
    <property type="entry name" value="SLC26A/SulP_fam"/>
</dbReference>
<dbReference type="EMBL" id="LAHD01000133">
    <property type="protein sequence ID" value="PHJ96057.1"/>
    <property type="molecule type" value="Genomic_DNA"/>
</dbReference>
<dbReference type="Pfam" id="PF00916">
    <property type="entry name" value="Sulfate_transp"/>
    <property type="match status" value="1"/>
</dbReference>
<gene>
    <name evidence="7" type="ORF">VF08_30910</name>
</gene>
<dbReference type="InterPro" id="IPR011547">
    <property type="entry name" value="SLC26A/SulP_dom"/>
</dbReference>
<feature type="domain" description="SLC26A/SulP transporter" evidence="6">
    <location>
        <begin position="13"/>
        <end position="385"/>
    </location>
</feature>
<dbReference type="Proteomes" id="UP000222310">
    <property type="component" value="Unassembled WGS sequence"/>
</dbReference>
<keyword evidence="3 5" id="KW-1133">Transmembrane helix</keyword>
<proteinExistence type="predicted"/>
<feature type="transmembrane region" description="Helical" evidence="5">
    <location>
        <begin position="20"/>
        <end position="40"/>
    </location>
</feature>
<organism evidence="7 8">
    <name type="scientific">Nostoc linckia z8</name>
    <dbReference type="NCBI Taxonomy" id="1628746"/>
    <lineage>
        <taxon>Bacteria</taxon>
        <taxon>Bacillati</taxon>
        <taxon>Cyanobacteriota</taxon>
        <taxon>Cyanophyceae</taxon>
        <taxon>Nostocales</taxon>
        <taxon>Nostocaceae</taxon>
        <taxon>Nostoc</taxon>
    </lineage>
</organism>
<dbReference type="RefSeq" id="WP_099069084.1">
    <property type="nucleotide sequence ID" value="NZ_LAHD01000133.1"/>
</dbReference>
<dbReference type="GeneID" id="57096090"/>
<dbReference type="PANTHER" id="PTHR11814">
    <property type="entry name" value="SULFATE TRANSPORTER"/>
    <property type="match status" value="1"/>
</dbReference>
<feature type="transmembrane region" description="Helical" evidence="5">
    <location>
        <begin position="330"/>
        <end position="357"/>
    </location>
</feature>
<feature type="transmembrane region" description="Helical" evidence="5">
    <location>
        <begin position="291"/>
        <end position="309"/>
    </location>
</feature>
<feature type="transmembrane region" description="Helical" evidence="5">
    <location>
        <begin position="249"/>
        <end position="271"/>
    </location>
</feature>
<protein>
    <submittedName>
        <fullName evidence="7">SulP family inorganic anion transporter</fullName>
    </submittedName>
</protein>
<feature type="transmembrane region" description="Helical" evidence="5">
    <location>
        <begin position="170"/>
        <end position="188"/>
    </location>
</feature>
<sequence length="507" mass="54820">MINLKKIINKSSFTSEVPASFVVFLVALPLCMGIAIASGLPPSRGLVTGIIGGIVVGAVSGSPLLVSGPAAGLAVIVAETVQQYGIEMVGPILLLAGLIQFLAGIFKLGQLFRAMSPAVIYGMLAGIGILIFASQFHVMLDDKPRIHGIDNLISIPNTIYKAIFPIDGSAHHLAALIGITTIIILLLWEKFKPRSLKLIPGALVGVVIATTIATVYRLPIQYVDVPGSLLEAIQLPTPASFPRLIQASVLIDAIIIAFIASTESLLSAVAVDRLHTGPRTNFDRELTAQGIGNIICGFLGALPMTGVIARSSVNVEAGAKTRLSTMLHGLWLLILVIAAPSLLKIIPISSLAAILVFTGYKLIEVEHIRQLRNYGRFPLGIFFATLITIVVTDLITGVFIGILLTGILLIHKMSVLNIEIIKHENNRRIDIHLQGAATFVRLPKLANILELVPPEKELHVYLQDLAYIDHSCLDLLSMWAKQQEKMGSTLTMQWDRLIERNRKPYTL</sequence>
<reference evidence="7 8" key="1">
    <citation type="submission" date="2015-02" db="EMBL/GenBank/DDBJ databases">
        <title>Nostoc linckia genome annotation.</title>
        <authorList>
            <person name="Zhou Z."/>
        </authorList>
    </citation>
    <scope>NUCLEOTIDE SEQUENCE [LARGE SCALE GENOMIC DNA]</scope>
    <source>
        <strain evidence="8">z8</strain>
    </source>
</reference>
<keyword evidence="2 5" id="KW-0812">Transmembrane</keyword>
<feature type="transmembrane region" description="Helical" evidence="5">
    <location>
        <begin position="47"/>
        <end position="76"/>
    </location>
</feature>
<feature type="transmembrane region" description="Helical" evidence="5">
    <location>
        <begin position="88"/>
        <end position="106"/>
    </location>
</feature>
<evidence type="ECO:0000256" key="4">
    <source>
        <dbReference type="ARBA" id="ARBA00023136"/>
    </source>
</evidence>
<evidence type="ECO:0000256" key="3">
    <source>
        <dbReference type="ARBA" id="ARBA00022989"/>
    </source>
</evidence>
<comment type="caution">
    <text evidence="7">The sequence shown here is derived from an EMBL/GenBank/DDBJ whole genome shotgun (WGS) entry which is preliminary data.</text>
</comment>